<accession>K5DAP1</accession>
<dbReference type="AlphaFoldDB" id="K5DAP1"/>
<reference evidence="1 2" key="1">
    <citation type="journal article" date="2013" name="Mar. Genomics">
        <title>Expression of sulfatases in Rhodopirellula baltica and the diversity of sulfatases in the genus Rhodopirellula.</title>
        <authorList>
            <person name="Wegner C.E."/>
            <person name="Richter-Heitmann T."/>
            <person name="Klindworth A."/>
            <person name="Klockow C."/>
            <person name="Richter M."/>
            <person name="Achstetter T."/>
            <person name="Glockner F.O."/>
            <person name="Harder J."/>
        </authorList>
    </citation>
    <scope>NUCLEOTIDE SEQUENCE [LARGE SCALE GENOMIC DNA]</scope>
    <source>
        <strain evidence="1 2">SH28</strain>
    </source>
</reference>
<sequence>MERMTGGQMGISNNQPATIAAIARRMRYPQSGFARSVDVFAEAFMGLGRWKMFDGDGR</sequence>
<dbReference type="Proteomes" id="UP000007993">
    <property type="component" value="Unassembled WGS sequence"/>
</dbReference>
<organism evidence="1 2">
    <name type="scientific">Rhodopirellula baltica SH28</name>
    <dbReference type="NCBI Taxonomy" id="993517"/>
    <lineage>
        <taxon>Bacteria</taxon>
        <taxon>Pseudomonadati</taxon>
        <taxon>Planctomycetota</taxon>
        <taxon>Planctomycetia</taxon>
        <taxon>Pirellulales</taxon>
        <taxon>Pirellulaceae</taxon>
        <taxon>Rhodopirellula</taxon>
    </lineage>
</organism>
<comment type="caution">
    <text evidence="1">The sequence shown here is derived from an EMBL/GenBank/DDBJ whole genome shotgun (WGS) entry which is preliminary data.</text>
</comment>
<name>K5DAP1_RHOBT</name>
<gene>
    <name evidence="1" type="ORF">RBSH_00926</name>
</gene>
<evidence type="ECO:0000313" key="2">
    <source>
        <dbReference type="Proteomes" id="UP000007993"/>
    </source>
</evidence>
<evidence type="ECO:0000313" key="1">
    <source>
        <dbReference type="EMBL" id="EKK03797.1"/>
    </source>
</evidence>
<protein>
    <submittedName>
        <fullName evidence="1">Uncharacterized protein</fullName>
    </submittedName>
</protein>
<proteinExistence type="predicted"/>
<dbReference type="EMBL" id="AMCW01000021">
    <property type="protein sequence ID" value="EKK03797.1"/>
    <property type="molecule type" value="Genomic_DNA"/>
</dbReference>